<dbReference type="InterPro" id="IPR051341">
    <property type="entry name" value="Zyg-11_UBL_adapter"/>
</dbReference>
<reference evidence="7 8" key="1">
    <citation type="journal article" date="2017" name="Curr. Biol.">
        <title>The Evolution of Venom by Co-option of Single-Copy Genes.</title>
        <authorList>
            <person name="Martinson E.O."/>
            <person name="Mrinalini"/>
            <person name="Kelkar Y.D."/>
            <person name="Chang C.H."/>
            <person name="Werren J.H."/>
        </authorList>
    </citation>
    <scope>NUCLEOTIDE SEQUENCE [LARGE SCALE GENOMIC DNA]</scope>
    <source>
        <strain evidence="7 8">Alberta</strain>
        <tissue evidence="7">Whole body</tissue>
    </source>
</reference>
<proteinExistence type="inferred from homology"/>
<dbReference type="STRING" id="543379.A0A232EUL9"/>
<dbReference type="GO" id="GO:0031462">
    <property type="term" value="C:Cul2-RING ubiquitin ligase complex"/>
    <property type="evidence" value="ECO:0007669"/>
    <property type="project" value="TreeGrafter"/>
</dbReference>
<evidence type="ECO:0000256" key="2">
    <source>
        <dbReference type="ARBA" id="ARBA00022614"/>
    </source>
</evidence>
<organism evidence="7 8">
    <name type="scientific">Trichomalopsis sarcophagae</name>
    <dbReference type="NCBI Taxonomy" id="543379"/>
    <lineage>
        <taxon>Eukaryota</taxon>
        <taxon>Metazoa</taxon>
        <taxon>Ecdysozoa</taxon>
        <taxon>Arthropoda</taxon>
        <taxon>Hexapoda</taxon>
        <taxon>Insecta</taxon>
        <taxon>Pterygota</taxon>
        <taxon>Neoptera</taxon>
        <taxon>Endopterygota</taxon>
        <taxon>Hymenoptera</taxon>
        <taxon>Apocrita</taxon>
        <taxon>Proctotrupomorpha</taxon>
        <taxon>Chalcidoidea</taxon>
        <taxon>Pteromalidae</taxon>
        <taxon>Pteromalinae</taxon>
        <taxon>Trichomalopsis</taxon>
    </lineage>
</organism>
<dbReference type="OrthoDB" id="5783533at2759"/>
<dbReference type="SUPFAM" id="SSF48371">
    <property type="entry name" value="ARM repeat"/>
    <property type="match status" value="1"/>
</dbReference>
<evidence type="ECO:0000256" key="4">
    <source>
        <dbReference type="ARBA" id="ARBA00022786"/>
    </source>
</evidence>
<gene>
    <name evidence="7" type="ORF">TSAR_012513</name>
</gene>
<protein>
    <submittedName>
        <fullName evidence="7">Uncharacterized protein</fullName>
    </submittedName>
</protein>
<keyword evidence="2" id="KW-0433">Leucine-rich repeat</keyword>
<dbReference type="Pfam" id="PF25013">
    <property type="entry name" value="LRR_Zer-1"/>
    <property type="match status" value="1"/>
</dbReference>
<dbReference type="InterPro" id="IPR011989">
    <property type="entry name" value="ARM-like"/>
</dbReference>
<dbReference type="InterPro" id="IPR016024">
    <property type="entry name" value="ARM-type_fold"/>
</dbReference>
<dbReference type="Pfam" id="PF22964">
    <property type="entry name" value="ZER1-like_2nd"/>
    <property type="match status" value="1"/>
</dbReference>
<comment type="caution">
    <text evidence="7">The sequence shown here is derived from an EMBL/GenBank/DDBJ whole genome shotgun (WGS) entry which is preliminary data.</text>
</comment>
<evidence type="ECO:0000259" key="6">
    <source>
        <dbReference type="Pfam" id="PF25013"/>
    </source>
</evidence>
<evidence type="ECO:0000256" key="3">
    <source>
        <dbReference type="ARBA" id="ARBA00022737"/>
    </source>
</evidence>
<feature type="domain" description="Protein zer-1 homolog-like C-terminal" evidence="5">
    <location>
        <begin position="434"/>
        <end position="797"/>
    </location>
</feature>
<dbReference type="Gene3D" id="1.25.10.10">
    <property type="entry name" value="Leucine-rich Repeat Variant"/>
    <property type="match status" value="1"/>
</dbReference>
<dbReference type="EMBL" id="NNAY01002117">
    <property type="protein sequence ID" value="OXU22034.1"/>
    <property type="molecule type" value="Genomic_DNA"/>
</dbReference>
<comment type="similarity">
    <text evidence="1">Belongs to the zyg-11 family.</text>
</comment>
<dbReference type="InterPro" id="IPR032675">
    <property type="entry name" value="LRR_dom_sf"/>
</dbReference>
<dbReference type="InterPro" id="IPR055142">
    <property type="entry name" value="ZER1-like_C"/>
</dbReference>
<dbReference type="AlphaFoldDB" id="A0A232EUL9"/>
<evidence type="ECO:0000259" key="5">
    <source>
        <dbReference type="Pfam" id="PF22964"/>
    </source>
</evidence>
<dbReference type="PANTHER" id="PTHR12904:SF22">
    <property type="entry name" value="ZYG-11 FAMILY MEMBER B, CELL CYCLE REGULATOR"/>
    <property type="match status" value="1"/>
</dbReference>
<feature type="domain" description="Zer-1-like leucine-rich repeats region" evidence="6">
    <location>
        <begin position="234"/>
        <end position="335"/>
    </location>
</feature>
<dbReference type="Proteomes" id="UP000215335">
    <property type="component" value="Unassembled WGS sequence"/>
</dbReference>
<evidence type="ECO:0000313" key="8">
    <source>
        <dbReference type="Proteomes" id="UP000215335"/>
    </source>
</evidence>
<dbReference type="Gene3D" id="3.80.10.10">
    <property type="entry name" value="Ribonuclease Inhibitor"/>
    <property type="match status" value="1"/>
</dbReference>
<keyword evidence="4" id="KW-0833">Ubl conjugation pathway</keyword>
<dbReference type="FunFam" id="1.25.10.10:FF:000086">
    <property type="entry name" value="protein zyg-11 homolog B isoform X2"/>
    <property type="match status" value="1"/>
</dbReference>
<evidence type="ECO:0000313" key="7">
    <source>
        <dbReference type="EMBL" id="OXU22034.1"/>
    </source>
</evidence>
<name>A0A232EUL9_9HYME</name>
<accession>A0A232EUL9</accession>
<dbReference type="SUPFAM" id="SSF52047">
    <property type="entry name" value="RNI-like"/>
    <property type="match status" value="1"/>
</dbReference>
<dbReference type="PANTHER" id="PTHR12904">
    <property type="match status" value="1"/>
</dbReference>
<evidence type="ECO:0000256" key="1">
    <source>
        <dbReference type="ARBA" id="ARBA00009420"/>
    </source>
</evidence>
<dbReference type="InterPro" id="IPR056845">
    <property type="entry name" value="LRR_Zer-1"/>
</dbReference>
<keyword evidence="8" id="KW-1185">Reference proteome</keyword>
<sequence length="802" mass="89956">MFESPRSLQEVCIDYICDNVMALCDFHPSESGGTSSNCLSTPSLDEEMSCNVGEGSSDSSQGALPTNAPNNHAMLNSCTRLSFKDPDTFLPAEISEQLLYSLCERKKLSDLIITLFDSKTTRLRHVKLKDASNLTAKGLIVLKQHKVIDLEVNGLKITVNDLISCLGDWSLQNLRSLSVARGSFMDCSRSLSVARGSFMDCSRYCVVVALSKLRALQILNVSGTEFNKHGLEIVVEDLPLLESLDISCTRVDDISPLRKCKDRLKALTMYNLKISGCGNMISVLLELNELRNLDISDERDAYVFEVFAPVRSKITDLLKATDCMPHLKSLDVSGKDEIDGKDLWNFIQAHKHLKFLGLVHSDACFEDCLMNPSNKNYRPDLVVSGTATESQILESLRRYPNRPIYVQKCLYNLFRLTSYFQEARVDVIKLVIPGMRAHPQEFRVQMAATACLYNLTKGELATKIHPSVLKQIVDLTLTAMESYPNHYQLQKNTLLTLCSDRILQDVAFDKYRCAKLVMNCLSAFDDASMNRMSVAICSILAAKISTIETSMLGAQPQYMSKLLSMVRSKVQSKSVDITMKFTLSALWNLTDESAATCKVFLEEGGMELFLEVLDSFQGESSVETKVLGLLNNIAEIRIKEVGHLRHRLMQPRFITMLSQLLDSKHIDVSYFAAGIAAHLLSDGPRLWITVPLLPTRNQLLDQLARAVTNWQTPQGEMVAYRSFQPFFPLLRCSDAYPVQLWAVWAIHHVCTKNPKRYCEMLVKEGGVEILESLQMENSESIAQPNVRTLCRAILDTLAQQPC</sequence>
<keyword evidence="3" id="KW-0677">Repeat</keyword>